<evidence type="ECO:0000256" key="3">
    <source>
        <dbReference type="ARBA" id="ARBA00022692"/>
    </source>
</evidence>
<dbReference type="Proteomes" id="UP000310095">
    <property type="component" value="Unassembled WGS sequence"/>
</dbReference>
<dbReference type="InterPro" id="IPR051401">
    <property type="entry name" value="GtrA_CellWall_Glycosyl"/>
</dbReference>
<comment type="similarity">
    <text evidence="2">Belongs to the GtrA family.</text>
</comment>
<dbReference type="InterPro" id="IPR007267">
    <property type="entry name" value="GtrA_DPMS_TM"/>
</dbReference>
<proteinExistence type="inferred from homology"/>
<name>A0ABY2V8A0_9PSED</name>
<accession>A0ABY2V8A0</accession>
<evidence type="ECO:0000313" key="8">
    <source>
        <dbReference type="EMBL" id="TMM59958.1"/>
    </source>
</evidence>
<keyword evidence="5 6" id="KW-0472">Membrane</keyword>
<sequence length="137" mass="15112">MQFVRYLVIQVLAYGLDMGGFVLLFSHFGVDPLLANVICKLLAGVFAFIAHRSFTFGVVETAGRLQQAVRYFALLALNIPLSALVLSGMLWLIPMAIAAKFVADVICVFLNYGLSKRYVFQGESASQTKVVDDRSEQ</sequence>
<feature type="transmembrane region" description="Helical" evidence="6">
    <location>
        <begin position="71"/>
        <end position="91"/>
    </location>
</feature>
<evidence type="ECO:0000259" key="7">
    <source>
        <dbReference type="Pfam" id="PF04138"/>
    </source>
</evidence>
<feature type="transmembrane region" description="Helical" evidence="6">
    <location>
        <begin position="33"/>
        <end position="50"/>
    </location>
</feature>
<evidence type="ECO:0000313" key="9">
    <source>
        <dbReference type="Proteomes" id="UP000310095"/>
    </source>
</evidence>
<evidence type="ECO:0000256" key="1">
    <source>
        <dbReference type="ARBA" id="ARBA00004141"/>
    </source>
</evidence>
<evidence type="ECO:0000256" key="2">
    <source>
        <dbReference type="ARBA" id="ARBA00009399"/>
    </source>
</evidence>
<comment type="subcellular location">
    <subcellularLocation>
        <location evidence="1">Membrane</location>
        <topology evidence="1">Multi-pass membrane protein</topology>
    </subcellularLocation>
</comment>
<dbReference type="PANTHER" id="PTHR38459">
    <property type="entry name" value="PROPHAGE BACTOPRENOL-LINKED GLUCOSE TRANSLOCASE HOMOLOG"/>
    <property type="match status" value="1"/>
</dbReference>
<evidence type="ECO:0000256" key="6">
    <source>
        <dbReference type="SAM" id="Phobius"/>
    </source>
</evidence>
<gene>
    <name evidence="8" type="ORF">FEF10_31585</name>
</gene>
<keyword evidence="3 6" id="KW-0812">Transmembrane</keyword>
<organism evidence="8 9">
    <name type="scientific">Pseudomonas protegens</name>
    <dbReference type="NCBI Taxonomy" id="380021"/>
    <lineage>
        <taxon>Bacteria</taxon>
        <taxon>Pseudomonadati</taxon>
        <taxon>Pseudomonadota</taxon>
        <taxon>Gammaproteobacteria</taxon>
        <taxon>Pseudomonadales</taxon>
        <taxon>Pseudomonadaceae</taxon>
        <taxon>Pseudomonas</taxon>
    </lineage>
</organism>
<reference evidence="8 9" key="1">
    <citation type="submission" date="2019-05" db="EMBL/GenBank/DDBJ databases">
        <title>Identification and Biocontrol Activity Analysis of Biocontrol Strain PF-1 Based on Genome-wide Data.</title>
        <authorList>
            <person name="Qi J."/>
        </authorList>
    </citation>
    <scope>NUCLEOTIDE SEQUENCE [LARGE SCALE GENOMIC DNA]</scope>
    <source>
        <strain evidence="8 9">PF-1</strain>
    </source>
</reference>
<comment type="caution">
    <text evidence="8">The sequence shown here is derived from an EMBL/GenBank/DDBJ whole genome shotgun (WGS) entry which is preliminary data.</text>
</comment>
<dbReference type="RefSeq" id="WP_011063704.1">
    <property type="nucleotide sequence ID" value="NZ_CP022097.2"/>
</dbReference>
<dbReference type="PANTHER" id="PTHR38459:SF1">
    <property type="entry name" value="PROPHAGE BACTOPRENOL-LINKED GLUCOSE TRANSLOCASE HOMOLOG"/>
    <property type="match status" value="1"/>
</dbReference>
<feature type="transmembrane region" description="Helical" evidence="6">
    <location>
        <begin position="7"/>
        <end position="27"/>
    </location>
</feature>
<feature type="domain" description="GtrA/DPMS transmembrane" evidence="7">
    <location>
        <begin position="5"/>
        <end position="120"/>
    </location>
</feature>
<keyword evidence="4 6" id="KW-1133">Transmembrane helix</keyword>
<evidence type="ECO:0000256" key="4">
    <source>
        <dbReference type="ARBA" id="ARBA00022989"/>
    </source>
</evidence>
<dbReference type="EMBL" id="VAVY01000006">
    <property type="protein sequence ID" value="TMM59958.1"/>
    <property type="molecule type" value="Genomic_DNA"/>
</dbReference>
<evidence type="ECO:0000256" key="5">
    <source>
        <dbReference type="ARBA" id="ARBA00023136"/>
    </source>
</evidence>
<keyword evidence="9" id="KW-1185">Reference proteome</keyword>
<dbReference type="Pfam" id="PF04138">
    <property type="entry name" value="GtrA_DPMS_TM"/>
    <property type="match status" value="1"/>
</dbReference>
<protein>
    <submittedName>
        <fullName evidence="8">GtrA family protein</fullName>
    </submittedName>
</protein>